<organism evidence="1">
    <name type="scientific">Rhizophora mucronata</name>
    <name type="common">Asiatic mangrove</name>
    <dbReference type="NCBI Taxonomy" id="61149"/>
    <lineage>
        <taxon>Eukaryota</taxon>
        <taxon>Viridiplantae</taxon>
        <taxon>Streptophyta</taxon>
        <taxon>Embryophyta</taxon>
        <taxon>Tracheophyta</taxon>
        <taxon>Spermatophyta</taxon>
        <taxon>Magnoliopsida</taxon>
        <taxon>eudicotyledons</taxon>
        <taxon>Gunneridae</taxon>
        <taxon>Pentapetalae</taxon>
        <taxon>rosids</taxon>
        <taxon>fabids</taxon>
        <taxon>Malpighiales</taxon>
        <taxon>Rhizophoraceae</taxon>
        <taxon>Rhizophora</taxon>
    </lineage>
</organism>
<protein>
    <submittedName>
        <fullName evidence="1">Uncharacterized protein</fullName>
    </submittedName>
</protein>
<sequence length="37" mass="4226">MNPKARNFKALILEITKRKQSPHGLAHTIVSSMPWSH</sequence>
<dbReference type="EMBL" id="GGEC01003087">
    <property type="protein sequence ID" value="MBW83570.1"/>
    <property type="molecule type" value="Transcribed_RNA"/>
</dbReference>
<proteinExistence type="predicted"/>
<accession>A0A2P2IQV3</accession>
<name>A0A2P2IQV3_RHIMU</name>
<reference evidence="1" key="1">
    <citation type="submission" date="2018-02" db="EMBL/GenBank/DDBJ databases">
        <title>Rhizophora mucronata_Transcriptome.</title>
        <authorList>
            <person name="Meera S.P."/>
            <person name="Sreeshan A."/>
            <person name="Augustine A."/>
        </authorList>
    </citation>
    <scope>NUCLEOTIDE SEQUENCE</scope>
    <source>
        <tissue evidence="1">Leaf</tissue>
    </source>
</reference>
<evidence type="ECO:0000313" key="1">
    <source>
        <dbReference type="EMBL" id="MBW83570.1"/>
    </source>
</evidence>
<dbReference type="AlphaFoldDB" id="A0A2P2IQV3"/>